<gene>
    <name evidence="7" type="ORF">HYH03_007259</name>
</gene>
<keyword evidence="5" id="KW-0472">Membrane</keyword>
<keyword evidence="1" id="KW-0808">Transferase</keyword>
<dbReference type="OrthoDB" id="4062651at2759"/>
<dbReference type="Pfam" id="PF00069">
    <property type="entry name" value="Pkinase"/>
    <property type="match status" value="1"/>
</dbReference>
<dbReference type="InterPro" id="IPR011009">
    <property type="entry name" value="Kinase-like_dom_sf"/>
</dbReference>
<reference evidence="7" key="1">
    <citation type="journal article" date="2020" name="bioRxiv">
        <title>Comparative genomics of Chlamydomonas.</title>
        <authorList>
            <person name="Craig R.J."/>
            <person name="Hasan A.R."/>
            <person name="Ness R.W."/>
            <person name="Keightley P.D."/>
        </authorList>
    </citation>
    <scope>NUCLEOTIDE SEQUENCE</scope>
    <source>
        <strain evidence="7">CCAP 11/70</strain>
    </source>
</reference>
<feature type="domain" description="Protein kinase" evidence="6">
    <location>
        <begin position="106"/>
        <end position="393"/>
    </location>
</feature>
<dbReference type="PANTHER" id="PTHR44329">
    <property type="entry name" value="SERINE/THREONINE-PROTEIN KINASE TNNI3K-RELATED"/>
    <property type="match status" value="1"/>
</dbReference>
<protein>
    <recommendedName>
        <fullName evidence="6">Protein kinase domain-containing protein</fullName>
    </recommendedName>
</protein>
<evidence type="ECO:0000256" key="5">
    <source>
        <dbReference type="SAM" id="Phobius"/>
    </source>
</evidence>
<name>A0A835Y235_9CHLO</name>
<keyword evidence="5" id="KW-0812">Transmembrane</keyword>
<keyword evidence="4" id="KW-0067">ATP-binding</keyword>
<keyword evidence="5" id="KW-1133">Transmembrane helix</keyword>
<keyword evidence="8" id="KW-1185">Reference proteome</keyword>
<evidence type="ECO:0000313" key="7">
    <source>
        <dbReference type="EMBL" id="KAG2494490.1"/>
    </source>
</evidence>
<dbReference type="AlphaFoldDB" id="A0A835Y235"/>
<dbReference type="GO" id="GO:0005524">
    <property type="term" value="F:ATP binding"/>
    <property type="evidence" value="ECO:0007669"/>
    <property type="project" value="UniProtKB-KW"/>
</dbReference>
<dbReference type="GO" id="GO:0004674">
    <property type="term" value="F:protein serine/threonine kinase activity"/>
    <property type="evidence" value="ECO:0007669"/>
    <property type="project" value="TreeGrafter"/>
</dbReference>
<evidence type="ECO:0000256" key="4">
    <source>
        <dbReference type="ARBA" id="ARBA00022840"/>
    </source>
</evidence>
<dbReference type="PROSITE" id="PS50011">
    <property type="entry name" value="PROTEIN_KINASE_DOM"/>
    <property type="match status" value="1"/>
</dbReference>
<evidence type="ECO:0000256" key="3">
    <source>
        <dbReference type="ARBA" id="ARBA00022777"/>
    </source>
</evidence>
<dbReference type="EMBL" id="JAEHOE010000030">
    <property type="protein sequence ID" value="KAG2494490.1"/>
    <property type="molecule type" value="Genomic_DNA"/>
</dbReference>
<accession>A0A835Y235</accession>
<dbReference type="SUPFAM" id="SSF56112">
    <property type="entry name" value="Protein kinase-like (PK-like)"/>
    <property type="match status" value="1"/>
</dbReference>
<dbReference type="InterPro" id="IPR051681">
    <property type="entry name" value="Ser/Thr_Kinases-Pseudokinases"/>
</dbReference>
<feature type="transmembrane region" description="Helical" evidence="5">
    <location>
        <begin position="6"/>
        <end position="25"/>
    </location>
</feature>
<keyword evidence="3" id="KW-0418">Kinase</keyword>
<sequence length="424" mass="47145">MGLDEGLICAALAVLLVVVASNGVLRRRVKKVSQQCFVAVAVFIHVKVISALVRAFGEQAEGTSVEKTTFGDKQLAVQEAGASKAPTGEAPLVPPAWSFEVPWSELSKHELRGVGGVGVVYKAMYKKCTEVALKRLKISSPEELRKEYGFLRSLPYHEQIVTLYGITTEANERTGERQQWLVMGWCHQDLQHLFLKEAAKQPQDKKLTLAKALEVAMELAQGLNFLHSNNVLLTKDLRVKITDFGISRTAGPDGKIHSMQGQGSMLWMAPELIVSGDHKPAYTKEVDVYAWGVIFCQLISRLNHRIYELLQPELIQGASTQNWSQQLRHLGYVRAEALQELPTVLLSKLPKQTEHLPFCIRAKALQLARDCLRQDSAERPTMAIAAERVREMLEMHRAMVNLPGGWNGPAAGVSAFMNHRSAPR</sequence>
<proteinExistence type="predicted"/>
<keyword evidence="2" id="KW-0547">Nucleotide-binding</keyword>
<evidence type="ECO:0000256" key="1">
    <source>
        <dbReference type="ARBA" id="ARBA00022679"/>
    </source>
</evidence>
<dbReference type="PANTHER" id="PTHR44329:SF288">
    <property type="entry name" value="MITOGEN-ACTIVATED PROTEIN KINASE KINASE KINASE 20"/>
    <property type="match status" value="1"/>
</dbReference>
<dbReference type="Gene3D" id="3.30.200.20">
    <property type="entry name" value="Phosphorylase Kinase, domain 1"/>
    <property type="match status" value="1"/>
</dbReference>
<feature type="transmembrane region" description="Helical" evidence="5">
    <location>
        <begin position="37"/>
        <end position="57"/>
    </location>
</feature>
<evidence type="ECO:0000313" key="8">
    <source>
        <dbReference type="Proteomes" id="UP000612055"/>
    </source>
</evidence>
<dbReference type="Gene3D" id="1.10.510.10">
    <property type="entry name" value="Transferase(Phosphotransferase) domain 1"/>
    <property type="match status" value="1"/>
</dbReference>
<evidence type="ECO:0000259" key="6">
    <source>
        <dbReference type="PROSITE" id="PS50011"/>
    </source>
</evidence>
<dbReference type="Proteomes" id="UP000612055">
    <property type="component" value="Unassembled WGS sequence"/>
</dbReference>
<evidence type="ECO:0000256" key="2">
    <source>
        <dbReference type="ARBA" id="ARBA00022741"/>
    </source>
</evidence>
<organism evidence="7 8">
    <name type="scientific">Edaphochlamys debaryana</name>
    <dbReference type="NCBI Taxonomy" id="47281"/>
    <lineage>
        <taxon>Eukaryota</taxon>
        <taxon>Viridiplantae</taxon>
        <taxon>Chlorophyta</taxon>
        <taxon>core chlorophytes</taxon>
        <taxon>Chlorophyceae</taxon>
        <taxon>CS clade</taxon>
        <taxon>Chlamydomonadales</taxon>
        <taxon>Chlamydomonadales incertae sedis</taxon>
        <taxon>Edaphochlamys</taxon>
    </lineage>
</organism>
<dbReference type="InterPro" id="IPR000719">
    <property type="entry name" value="Prot_kinase_dom"/>
</dbReference>
<comment type="caution">
    <text evidence="7">The sequence shown here is derived from an EMBL/GenBank/DDBJ whole genome shotgun (WGS) entry which is preliminary data.</text>
</comment>